<dbReference type="OrthoDB" id="73644at2759"/>
<dbReference type="PROSITE" id="PS51387">
    <property type="entry name" value="FAD_PCMH"/>
    <property type="match status" value="1"/>
</dbReference>
<dbReference type="EMBL" id="BDSP01000111">
    <property type="protein sequence ID" value="GAX17043.1"/>
    <property type="molecule type" value="Genomic_DNA"/>
</dbReference>
<dbReference type="Gene3D" id="3.30.465.10">
    <property type="match status" value="1"/>
</dbReference>
<organism evidence="3 4">
    <name type="scientific">Fistulifera solaris</name>
    <name type="common">Oleaginous diatom</name>
    <dbReference type="NCBI Taxonomy" id="1519565"/>
    <lineage>
        <taxon>Eukaryota</taxon>
        <taxon>Sar</taxon>
        <taxon>Stramenopiles</taxon>
        <taxon>Ochrophyta</taxon>
        <taxon>Bacillariophyta</taxon>
        <taxon>Bacillariophyceae</taxon>
        <taxon>Bacillariophycidae</taxon>
        <taxon>Naviculales</taxon>
        <taxon>Naviculaceae</taxon>
        <taxon>Fistulifera</taxon>
    </lineage>
</organism>
<dbReference type="PANTHER" id="PTHR43762">
    <property type="entry name" value="L-GULONOLACTONE OXIDASE"/>
    <property type="match status" value="1"/>
</dbReference>
<comment type="caution">
    <text evidence="3">The sequence shown here is derived from an EMBL/GenBank/DDBJ whole genome shotgun (WGS) entry which is preliminary data.</text>
</comment>
<evidence type="ECO:0000259" key="2">
    <source>
        <dbReference type="PROSITE" id="PS51387"/>
    </source>
</evidence>
<dbReference type="Proteomes" id="UP000198406">
    <property type="component" value="Unassembled WGS sequence"/>
</dbReference>
<reference evidence="3 4" key="1">
    <citation type="journal article" date="2015" name="Plant Cell">
        <title>Oil accumulation by the oleaginous diatom Fistulifera solaris as revealed by the genome and transcriptome.</title>
        <authorList>
            <person name="Tanaka T."/>
            <person name="Maeda Y."/>
            <person name="Veluchamy A."/>
            <person name="Tanaka M."/>
            <person name="Abida H."/>
            <person name="Marechal E."/>
            <person name="Bowler C."/>
            <person name="Muto M."/>
            <person name="Sunaga Y."/>
            <person name="Tanaka M."/>
            <person name="Yoshino T."/>
            <person name="Taniguchi T."/>
            <person name="Fukuda Y."/>
            <person name="Nemoto M."/>
            <person name="Matsumoto M."/>
            <person name="Wong P.S."/>
            <person name="Aburatani S."/>
            <person name="Fujibuchi W."/>
        </authorList>
    </citation>
    <scope>NUCLEOTIDE SEQUENCE [LARGE SCALE GENOMIC DNA]</scope>
    <source>
        <strain evidence="3 4">JPCC DA0580</strain>
    </source>
</reference>
<accession>A0A1Z5JSN4</accession>
<evidence type="ECO:0000256" key="1">
    <source>
        <dbReference type="SAM" id="SignalP"/>
    </source>
</evidence>
<protein>
    <recommendedName>
        <fullName evidence="2">FAD-binding PCMH-type domain-containing protein</fullName>
    </recommendedName>
</protein>
<dbReference type="GO" id="GO:0071949">
    <property type="term" value="F:FAD binding"/>
    <property type="evidence" value="ECO:0007669"/>
    <property type="project" value="InterPro"/>
</dbReference>
<sequence>MIRSTLLCALCFTSSSAAERDFYLRDPNVVKTLACRRHEDRCFLNWYKSINVGGPIEALEAPNNTDSTDFSSGLAAIREIVDEAFDDGLRIRAHGSKWSLSNAAYTNDVMMNSQGLTYCKVGIDDESHVADAYKDIRNRLAIVQSGVMVRDLHQILKNHSLALPTSVAAGGERLVGAVSTGAHGSAQAYGAMQEIVRAIHVVIPGGHFLIQRATDPVITEAFGVWLDGAIVISDDTLFDAALVSFGSFGIIHAVVIETEPLYGLKLQSKQFSYDKVRPILESLNPSSLGFDGIGTELPFHFEVSFNPYKRNKDGCFVRLFEKVELPEEDLSIQQESEMLKTYRPTNLFEALDQTITTSMALLPTTTLKKIVFGKGVQAVLQNVFRTTSPADQGQVRKSYEWFNFEGANYASSEGPLAGTSIEIGVPADRVVEAIEIIFKIVDRDPMAAPVAVRLVKKSGATLAFTKYDLTATIEMPGPCDRILFRHRLRITQMIFKAFAASDIPHTYHWGQQFPLNDVWVPKAFGEDVVETWKETRADFLGDALDTFSNEMMEDLGLYP</sequence>
<dbReference type="InterPro" id="IPR016169">
    <property type="entry name" value="FAD-bd_PCMH_sub2"/>
</dbReference>
<dbReference type="InterPro" id="IPR016166">
    <property type="entry name" value="FAD-bd_PCMH"/>
</dbReference>
<dbReference type="PANTHER" id="PTHR43762:SF1">
    <property type="entry name" value="D-ARABINONO-1,4-LACTONE OXIDASE"/>
    <property type="match status" value="1"/>
</dbReference>
<dbReference type="AlphaFoldDB" id="A0A1Z5JSN4"/>
<gene>
    <name evidence="3" type="ORF">FisN_5Hh428</name>
</gene>
<dbReference type="InterPro" id="IPR010031">
    <property type="entry name" value="FAD_lactone_oxidase-like"/>
</dbReference>
<feature type="chain" id="PRO_5012757792" description="FAD-binding PCMH-type domain-containing protein" evidence="1">
    <location>
        <begin position="19"/>
        <end position="559"/>
    </location>
</feature>
<feature type="domain" description="FAD-binding PCMH-type" evidence="2">
    <location>
        <begin position="60"/>
        <end position="261"/>
    </location>
</feature>
<keyword evidence="1" id="KW-0732">Signal</keyword>
<proteinExistence type="predicted"/>
<dbReference type="GO" id="GO:0016899">
    <property type="term" value="F:oxidoreductase activity, acting on the CH-OH group of donors, oxygen as acceptor"/>
    <property type="evidence" value="ECO:0007669"/>
    <property type="project" value="InterPro"/>
</dbReference>
<evidence type="ECO:0000313" key="4">
    <source>
        <dbReference type="Proteomes" id="UP000198406"/>
    </source>
</evidence>
<dbReference type="InterPro" id="IPR006094">
    <property type="entry name" value="Oxid_FAD_bind_N"/>
</dbReference>
<dbReference type="InterPro" id="IPR036318">
    <property type="entry name" value="FAD-bd_PCMH-like_sf"/>
</dbReference>
<keyword evidence="4" id="KW-1185">Reference proteome</keyword>
<dbReference type="InParanoid" id="A0A1Z5JSN4"/>
<dbReference type="Pfam" id="PF01565">
    <property type="entry name" value="FAD_binding_4"/>
    <property type="match status" value="1"/>
</dbReference>
<name>A0A1Z5JSN4_FISSO</name>
<feature type="signal peptide" evidence="1">
    <location>
        <begin position="1"/>
        <end position="18"/>
    </location>
</feature>
<dbReference type="SUPFAM" id="SSF56176">
    <property type="entry name" value="FAD-binding/transporter-associated domain-like"/>
    <property type="match status" value="1"/>
</dbReference>
<evidence type="ECO:0000313" key="3">
    <source>
        <dbReference type="EMBL" id="GAX17043.1"/>
    </source>
</evidence>